<evidence type="ECO:0000256" key="7">
    <source>
        <dbReference type="ARBA" id="ARBA00023136"/>
    </source>
</evidence>
<dbReference type="AlphaFoldDB" id="A0AAN5I0T9"/>
<comment type="caution">
    <text evidence="9">The sequence shown here is derived from an EMBL/GenBank/DDBJ whole genome shotgun (WGS) entry which is preliminary data.</text>
</comment>
<dbReference type="PANTHER" id="PTHR10778:SF4">
    <property type="entry name" value="NUCLEOTIDE SUGAR TRANSPORTER SLC35B4"/>
    <property type="match status" value="1"/>
</dbReference>
<dbReference type="GO" id="GO:0005789">
    <property type="term" value="C:endoplasmic reticulum membrane"/>
    <property type="evidence" value="ECO:0007669"/>
    <property type="project" value="TreeGrafter"/>
</dbReference>
<dbReference type="GO" id="GO:0005462">
    <property type="term" value="F:UDP-N-acetylglucosamine transmembrane transporter activity"/>
    <property type="evidence" value="ECO:0007669"/>
    <property type="project" value="TreeGrafter"/>
</dbReference>
<evidence type="ECO:0000313" key="9">
    <source>
        <dbReference type="EMBL" id="GMR47609.1"/>
    </source>
</evidence>
<keyword evidence="5 8" id="KW-0812">Transmembrane</keyword>
<feature type="transmembrane region" description="Helical" evidence="8">
    <location>
        <begin position="338"/>
        <end position="359"/>
    </location>
</feature>
<feature type="transmembrane region" description="Helical" evidence="8">
    <location>
        <begin position="123"/>
        <end position="144"/>
    </location>
</feature>
<feature type="transmembrane region" description="Helical" evidence="8">
    <location>
        <begin position="198"/>
        <end position="218"/>
    </location>
</feature>
<accession>A0AAN5I0T9</accession>
<dbReference type="GO" id="GO:0005464">
    <property type="term" value="F:UDP-xylose transmembrane transporter activity"/>
    <property type="evidence" value="ECO:0007669"/>
    <property type="project" value="TreeGrafter"/>
</dbReference>
<feature type="transmembrane region" description="Helical" evidence="8">
    <location>
        <begin position="99"/>
        <end position="117"/>
    </location>
</feature>
<evidence type="ECO:0000256" key="6">
    <source>
        <dbReference type="ARBA" id="ARBA00022989"/>
    </source>
</evidence>
<keyword evidence="7 8" id="KW-0472">Membrane</keyword>
<comment type="similarity">
    <text evidence="2">Belongs to the nucleotide-sugar transporter family. SLC35B subfamily.</text>
</comment>
<feature type="transmembrane region" description="Helical" evidence="8">
    <location>
        <begin position="151"/>
        <end position="172"/>
    </location>
</feature>
<dbReference type="Pfam" id="PF08449">
    <property type="entry name" value="UAA"/>
    <property type="match status" value="1"/>
</dbReference>
<dbReference type="GO" id="GO:0000139">
    <property type="term" value="C:Golgi membrane"/>
    <property type="evidence" value="ECO:0007669"/>
    <property type="project" value="TreeGrafter"/>
</dbReference>
<evidence type="ECO:0000256" key="4">
    <source>
        <dbReference type="ARBA" id="ARBA00022597"/>
    </source>
</evidence>
<dbReference type="Proteomes" id="UP001328107">
    <property type="component" value="Unassembled WGS sequence"/>
</dbReference>
<keyword evidence="10" id="KW-1185">Reference proteome</keyword>
<organism evidence="9 10">
    <name type="scientific">Pristionchus mayeri</name>
    <dbReference type="NCBI Taxonomy" id="1317129"/>
    <lineage>
        <taxon>Eukaryota</taxon>
        <taxon>Metazoa</taxon>
        <taxon>Ecdysozoa</taxon>
        <taxon>Nematoda</taxon>
        <taxon>Chromadorea</taxon>
        <taxon>Rhabditida</taxon>
        <taxon>Rhabditina</taxon>
        <taxon>Diplogasteromorpha</taxon>
        <taxon>Diplogasteroidea</taxon>
        <taxon>Neodiplogasteridae</taxon>
        <taxon>Pristionchus</taxon>
    </lineage>
</organism>
<evidence type="ECO:0000256" key="3">
    <source>
        <dbReference type="ARBA" id="ARBA00022448"/>
    </source>
</evidence>
<reference evidence="10" key="1">
    <citation type="submission" date="2022-10" db="EMBL/GenBank/DDBJ databases">
        <title>Genome assembly of Pristionchus species.</title>
        <authorList>
            <person name="Yoshida K."/>
            <person name="Sommer R.J."/>
        </authorList>
    </citation>
    <scope>NUCLEOTIDE SEQUENCE [LARGE SCALE GENOMIC DNA]</scope>
    <source>
        <strain evidence="10">RS5460</strain>
    </source>
</reference>
<evidence type="ECO:0000256" key="8">
    <source>
        <dbReference type="SAM" id="Phobius"/>
    </source>
</evidence>
<protein>
    <recommendedName>
        <fullName evidence="11">UAA transporter</fullName>
    </recommendedName>
</protein>
<name>A0AAN5I0T9_9BILA</name>
<evidence type="ECO:0008006" key="11">
    <source>
        <dbReference type="Google" id="ProtNLM"/>
    </source>
</evidence>
<sequence length="361" mass="40263">YKVIWHFSYHSLISSDGCHNCVCPSALSLCRMRHSDGEVEMVGIPLFPLFINHPSISILRSVGETANLVTLFGMVLMISEGLVTGRLDLTRRKIPLRTYLSLVIIYFLSNSANNLALLCKLPYPVFIIFRSASLPANVLVSFVLRRHVYPLRQLIAVTAISMGVFLFTLGTWRGEVSVERHRARVEEIIQIGSIEMDAYLLGVLLLISSLLLSSYLGIKQEELYRDYGRDCATESMYYINLLTLPFMLLHSTDITRSMARLSISSPIDIPFLPPTVSIPWAWAVLSLITLLQYSCISGVFRLSALTSSLTTTVVLTLRKFLSLVLSILLFGSLSSLTLHHAVGTSLVVIGSIIYSPILYKQ</sequence>
<comment type="subcellular location">
    <subcellularLocation>
        <location evidence="1">Endomembrane system</location>
        <topology evidence="1">Multi-pass membrane protein</topology>
    </subcellularLocation>
</comment>
<evidence type="ECO:0000256" key="2">
    <source>
        <dbReference type="ARBA" id="ARBA00010694"/>
    </source>
</evidence>
<dbReference type="EMBL" id="BTRK01000004">
    <property type="protein sequence ID" value="GMR47609.1"/>
    <property type="molecule type" value="Genomic_DNA"/>
</dbReference>
<keyword evidence="3" id="KW-0813">Transport</keyword>
<dbReference type="PANTHER" id="PTHR10778">
    <property type="entry name" value="SOLUTE CARRIER FAMILY 35 MEMBER B"/>
    <property type="match status" value="1"/>
</dbReference>
<dbReference type="InterPro" id="IPR013657">
    <property type="entry name" value="SCL35B1-4/HUT1"/>
</dbReference>
<keyword evidence="4" id="KW-0762">Sugar transport</keyword>
<evidence type="ECO:0000256" key="1">
    <source>
        <dbReference type="ARBA" id="ARBA00004127"/>
    </source>
</evidence>
<evidence type="ECO:0000313" key="10">
    <source>
        <dbReference type="Proteomes" id="UP001328107"/>
    </source>
</evidence>
<gene>
    <name evidence="9" type="ORF">PMAYCL1PPCAC_17804</name>
</gene>
<proteinExistence type="inferred from homology"/>
<evidence type="ECO:0000256" key="5">
    <source>
        <dbReference type="ARBA" id="ARBA00022692"/>
    </source>
</evidence>
<feature type="transmembrane region" description="Helical" evidence="8">
    <location>
        <begin position="238"/>
        <end position="259"/>
    </location>
</feature>
<feature type="transmembrane region" description="Helical" evidence="8">
    <location>
        <begin position="279"/>
        <end position="300"/>
    </location>
</feature>
<keyword evidence="6 8" id="KW-1133">Transmembrane helix</keyword>
<feature type="non-terminal residue" evidence="9">
    <location>
        <position position="1"/>
    </location>
</feature>